<dbReference type="InterPro" id="IPR050502">
    <property type="entry name" value="Euk_RNA-bind_prot"/>
</dbReference>
<dbReference type="SMART" id="SM00360">
    <property type="entry name" value="RRM"/>
    <property type="match status" value="2"/>
</dbReference>
<dbReference type="PROSITE" id="PS50102">
    <property type="entry name" value="RRM"/>
    <property type="match status" value="2"/>
</dbReference>
<evidence type="ECO:0000259" key="11">
    <source>
        <dbReference type="PROSITE" id="PS50102"/>
    </source>
</evidence>
<keyword evidence="5" id="KW-0677">Repeat</keyword>
<evidence type="ECO:0000256" key="10">
    <source>
        <dbReference type="SAM" id="MobiDB-lite"/>
    </source>
</evidence>
<dbReference type="PANTHER" id="PTHR48025:SF3">
    <property type="entry name" value="31 KDA RIBONUCLEOPROTEIN, CHLOROPLASTIC-RELATED"/>
    <property type="match status" value="1"/>
</dbReference>
<accession>A0A7J7M3R0</accession>
<dbReference type="GO" id="GO:1990904">
    <property type="term" value="C:ribonucleoprotein complex"/>
    <property type="evidence" value="ECO:0007669"/>
    <property type="project" value="UniProtKB-KW"/>
</dbReference>
<dbReference type="OrthoDB" id="439808at2759"/>
<dbReference type="GO" id="GO:1901259">
    <property type="term" value="P:chloroplast rRNA processing"/>
    <property type="evidence" value="ECO:0007669"/>
    <property type="project" value="TreeGrafter"/>
</dbReference>
<evidence type="ECO:0008006" key="15">
    <source>
        <dbReference type="Google" id="ProtNLM"/>
    </source>
</evidence>
<feature type="region of interest" description="Disordered" evidence="10">
    <location>
        <begin position="72"/>
        <end position="103"/>
    </location>
</feature>
<sequence>MSSATTPLSMATSFTTKPSYPFLSHPSKPINSFHLSCSYSSSPPPFSWMSIKPKNSITPLVASTSDWAQQVETEAPVSELEGEEEEETVEGESSGAEETYAEPPEEAKLFVGNLSFEIDSEKLAQLFDQAGVVEVAEVIYNRETDQSRGFGFVTMSTVAEAEKAVEIFHRYDLNGRLLTVNKAAPRGSRPERAPRVYEPSFKIYVGNLPWQVDDASLEQTFSEHGKVVEARVVYDRESGRSRGFGFVTMSTQAELNDAIAALDGTSMDGRPIRVNAAEDRPRPLGVVVHLIGLEIALGKNPNVKYKVFPNTRHRLCLWHIIHKFPEKIGHVYRDPSTFKSDIDSIIHNTYDPVDFDRRWAELMKKHNPDDNNWMQGLFNIRERWIPLWNRGTFYAGMSTTGRSESTNNFFNGWLLPSTGLCSFVTKYATTLLETFEREKEEGFQSEHRYRQVRPHQALLKHAAKIYTRKIFHKVEDQFNQIVRFIAIEKSVGGNVREILLKSHSGLPESFELKIDLASLTGHCECKLFEYVGLPCCHLFKVFSKYDVIQIPDAFILPRWKIGANKYSRLYEESFLDGDNLRKPLRHNHLSLRVANLFERASKNKANFEYAISRLDELETHLDAYDASLTQISGANPSMSTPLTETVMSSTSILDPLVAQTKGHAKDDNKKGGRWKGGMEIAVEKRKRTCKACGFFGSHDKRTCPKLKLLFQKAEAGEYRKIINKYFPTTSTITTYVEYY</sequence>
<organism evidence="13 14">
    <name type="scientific">Kingdonia uniflora</name>
    <dbReference type="NCBI Taxonomy" id="39325"/>
    <lineage>
        <taxon>Eukaryota</taxon>
        <taxon>Viridiplantae</taxon>
        <taxon>Streptophyta</taxon>
        <taxon>Embryophyta</taxon>
        <taxon>Tracheophyta</taxon>
        <taxon>Spermatophyta</taxon>
        <taxon>Magnoliopsida</taxon>
        <taxon>Ranunculales</taxon>
        <taxon>Circaeasteraceae</taxon>
        <taxon>Kingdonia</taxon>
    </lineage>
</organism>
<keyword evidence="7" id="KW-0687">Ribonucleoprotein</keyword>
<evidence type="ECO:0000256" key="2">
    <source>
        <dbReference type="ARBA" id="ARBA00022528"/>
    </source>
</evidence>
<keyword evidence="4" id="KW-0507">mRNA processing</keyword>
<proteinExistence type="predicted"/>
<dbReference type="EMBL" id="JACGCM010001793">
    <property type="protein sequence ID" value="KAF6149507.1"/>
    <property type="molecule type" value="Genomic_DNA"/>
</dbReference>
<evidence type="ECO:0000256" key="6">
    <source>
        <dbReference type="ARBA" id="ARBA00022884"/>
    </source>
</evidence>
<keyword evidence="6 8" id="KW-0694">RNA-binding</keyword>
<dbReference type="AlphaFoldDB" id="A0A7J7M3R0"/>
<keyword evidence="9" id="KW-0479">Metal-binding</keyword>
<evidence type="ECO:0000256" key="5">
    <source>
        <dbReference type="ARBA" id="ARBA00022737"/>
    </source>
</evidence>
<dbReference type="Proteomes" id="UP000541444">
    <property type="component" value="Unassembled WGS sequence"/>
</dbReference>
<dbReference type="GO" id="GO:0009535">
    <property type="term" value="C:chloroplast thylakoid membrane"/>
    <property type="evidence" value="ECO:0007669"/>
    <property type="project" value="TreeGrafter"/>
</dbReference>
<evidence type="ECO:0000256" key="8">
    <source>
        <dbReference type="PROSITE-ProRule" id="PRU00176"/>
    </source>
</evidence>
<dbReference type="GO" id="GO:0045087">
    <property type="term" value="P:innate immune response"/>
    <property type="evidence" value="ECO:0007669"/>
    <property type="project" value="UniProtKB-ARBA"/>
</dbReference>
<dbReference type="InterPro" id="IPR012677">
    <property type="entry name" value="Nucleotide-bd_a/b_plait_sf"/>
</dbReference>
<dbReference type="GO" id="GO:0003729">
    <property type="term" value="F:mRNA binding"/>
    <property type="evidence" value="ECO:0007669"/>
    <property type="project" value="TreeGrafter"/>
</dbReference>
<dbReference type="PROSITE" id="PS50966">
    <property type="entry name" value="ZF_SWIM"/>
    <property type="match status" value="1"/>
</dbReference>
<keyword evidence="3" id="KW-0934">Plastid</keyword>
<reference evidence="13 14" key="1">
    <citation type="journal article" date="2020" name="IScience">
        <title>Genome Sequencing of the Endangered Kingdonia uniflora (Circaeasteraceae, Ranunculales) Reveals Potential Mechanisms of Evolutionary Specialization.</title>
        <authorList>
            <person name="Sun Y."/>
            <person name="Deng T."/>
            <person name="Zhang A."/>
            <person name="Moore M.J."/>
            <person name="Landis J.B."/>
            <person name="Lin N."/>
            <person name="Zhang H."/>
            <person name="Zhang X."/>
            <person name="Huang J."/>
            <person name="Zhang X."/>
            <person name="Sun H."/>
            <person name="Wang H."/>
        </authorList>
    </citation>
    <scope>NUCLEOTIDE SEQUENCE [LARGE SCALE GENOMIC DNA]</scope>
    <source>
        <strain evidence="13">TB1705</strain>
        <tissue evidence="13">Leaf</tissue>
    </source>
</reference>
<protein>
    <recommendedName>
        <fullName evidence="15">Protein FAR1-RELATED SEQUENCE</fullName>
    </recommendedName>
</protein>
<dbReference type="SUPFAM" id="SSF54928">
    <property type="entry name" value="RNA-binding domain, RBD"/>
    <property type="match status" value="2"/>
</dbReference>
<comment type="subcellular location">
    <subcellularLocation>
        <location evidence="1">Plastid</location>
        <location evidence="1">Chloroplast</location>
    </subcellularLocation>
</comment>
<keyword evidence="14" id="KW-1185">Reference proteome</keyword>
<evidence type="ECO:0000256" key="1">
    <source>
        <dbReference type="ARBA" id="ARBA00004229"/>
    </source>
</evidence>
<evidence type="ECO:0000313" key="14">
    <source>
        <dbReference type="Proteomes" id="UP000541444"/>
    </source>
</evidence>
<dbReference type="CDD" id="cd21608">
    <property type="entry name" value="RRM2_NsCP33_like"/>
    <property type="match status" value="1"/>
</dbReference>
<dbReference type="GO" id="GO:0008266">
    <property type="term" value="F:poly(U) RNA binding"/>
    <property type="evidence" value="ECO:0007669"/>
    <property type="project" value="UniProtKB-ARBA"/>
</dbReference>
<dbReference type="FunFam" id="3.30.70.330:FF:000268">
    <property type="entry name" value="31 kDa ribonucleoprotein, chloroplastic"/>
    <property type="match status" value="1"/>
</dbReference>
<feature type="domain" description="RRM" evidence="11">
    <location>
        <begin position="201"/>
        <end position="279"/>
    </location>
</feature>
<evidence type="ECO:0000259" key="12">
    <source>
        <dbReference type="PROSITE" id="PS50966"/>
    </source>
</evidence>
<evidence type="ECO:0000313" key="13">
    <source>
        <dbReference type="EMBL" id="KAF6149507.1"/>
    </source>
</evidence>
<keyword evidence="9" id="KW-0863">Zinc-finger</keyword>
<evidence type="ECO:0000256" key="3">
    <source>
        <dbReference type="ARBA" id="ARBA00022640"/>
    </source>
</evidence>
<keyword evidence="2" id="KW-0150">Chloroplast</keyword>
<dbReference type="InterPro" id="IPR000504">
    <property type="entry name" value="RRM_dom"/>
</dbReference>
<evidence type="ECO:0000256" key="9">
    <source>
        <dbReference type="PROSITE-ProRule" id="PRU00325"/>
    </source>
</evidence>
<evidence type="ECO:0000256" key="4">
    <source>
        <dbReference type="ARBA" id="ARBA00022664"/>
    </source>
</evidence>
<dbReference type="Pfam" id="PF00076">
    <property type="entry name" value="RRM_1"/>
    <property type="match status" value="2"/>
</dbReference>
<dbReference type="PANTHER" id="PTHR48025">
    <property type="entry name" value="OS02G0815200 PROTEIN"/>
    <property type="match status" value="1"/>
</dbReference>
<dbReference type="InterPro" id="IPR048289">
    <property type="entry name" value="RRM2_NsCP33-like"/>
</dbReference>
<feature type="compositionally biased region" description="Acidic residues" evidence="10">
    <location>
        <begin position="80"/>
        <end position="90"/>
    </location>
</feature>
<feature type="domain" description="RRM" evidence="11">
    <location>
        <begin position="107"/>
        <end position="185"/>
    </location>
</feature>
<evidence type="ECO:0000256" key="7">
    <source>
        <dbReference type="ARBA" id="ARBA00023274"/>
    </source>
</evidence>
<dbReference type="GO" id="GO:0006397">
    <property type="term" value="P:mRNA processing"/>
    <property type="evidence" value="ECO:0007669"/>
    <property type="project" value="UniProtKB-KW"/>
</dbReference>
<keyword evidence="9" id="KW-0862">Zinc</keyword>
<gene>
    <name evidence="13" type="ORF">GIB67_003655</name>
</gene>
<feature type="domain" description="SWIM-type" evidence="12">
    <location>
        <begin position="510"/>
        <end position="546"/>
    </location>
</feature>
<dbReference type="Gene3D" id="3.30.70.330">
    <property type="match status" value="2"/>
</dbReference>
<dbReference type="InterPro" id="IPR035979">
    <property type="entry name" value="RBD_domain_sf"/>
</dbReference>
<dbReference type="InterPro" id="IPR007527">
    <property type="entry name" value="Znf_SWIM"/>
</dbReference>
<name>A0A7J7M3R0_9MAGN</name>
<comment type="caution">
    <text evidence="13">The sequence shown here is derived from an EMBL/GenBank/DDBJ whole genome shotgun (WGS) entry which is preliminary data.</text>
</comment>
<dbReference type="GO" id="GO:0008270">
    <property type="term" value="F:zinc ion binding"/>
    <property type="evidence" value="ECO:0007669"/>
    <property type="project" value="UniProtKB-KW"/>
</dbReference>